<evidence type="ECO:0000313" key="2">
    <source>
        <dbReference type="Proteomes" id="UP000011115"/>
    </source>
</evidence>
<reference evidence="2" key="1">
    <citation type="journal article" date="2011" name="Nature">
        <title>Genome sequence and analysis of the tuber crop potato.</title>
        <authorList>
            <consortium name="The Potato Genome Sequencing Consortium"/>
        </authorList>
    </citation>
    <scope>NUCLEOTIDE SEQUENCE [LARGE SCALE GENOMIC DNA]</scope>
    <source>
        <strain evidence="2">cv. DM1-3 516 R44</strain>
    </source>
</reference>
<sequence>MGASVLNHDHVVRSIDRLTPRGKGFVPGSDCATKRPKLGFRLFQDFLVGWTWSSSNALPTKLNKDRVPNPKSQGGNCGGFSLTSCASLGRKDRDKCLADMLNDMNLDVYDFLDPTSTFSFVTLYVAMRFNVLMAVSIEPLSVSTPIGESIVV</sequence>
<reference evidence="1" key="2">
    <citation type="submission" date="2015-06" db="UniProtKB">
        <authorList>
            <consortium name="EnsemblPlants"/>
        </authorList>
    </citation>
    <scope>IDENTIFICATION</scope>
    <source>
        <strain evidence="1">DM1-3 516 R44</strain>
    </source>
</reference>
<name>M1DCC2_SOLTU</name>
<keyword evidence="2" id="KW-1185">Reference proteome</keyword>
<organism evidence="1 2">
    <name type="scientific">Solanum tuberosum</name>
    <name type="common">Potato</name>
    <dbReference type="NCBI Taxonomy" id="4113"/>
    <lineage>
        <taxon>Eukaryota</taxon>
        <taxon>Viridiplantae</taxon>
        <taxon>Streptophyta</taxon>
        <taxon>Embryophyta</taxon>
        <taxon>Tracheophyta</taxon>
        <taxon>Spermatophyta</taxon>
        <taxon>Magnoliopsida</taxon>
        <taxon>eudicotyledons</taxon>
        <taxon>Gunneridae</taxon>
        <taxon>Pentapetalae</taxon>
        <taxon>asterids</taxon>
        <taxon>lamiids</taxon>
        <taxon>Solanales</taxon>
        <taxon>Solanaceae</taxon>
        <taxon>Solanoideae</taxon>
        <taxon>Solaneae</taxon>
        <taxon>Solanum</taxon>
    </lineage>
</organism>
<dbReference type="HOGENOM" id="CLU_1725498_0_0_1"/>
<evidence type="ECO:0000313" key="1">
    <source>
        <dbReference type="EnsemblPlants" id="PGSC0003DMT400086706"/>
    </source>
</evidence>
<dbReference type="Proteomes" id="UP000011115">
    <property type="component" value="Unassembled WGS sequence"/>
</dbReference>
<dbReference type="InParanoid" id="M1DCC2"/>
<proteinExistence type="predicted"/>
<dbReference type="Gramene" id="PGSC0003DMT400086706">
    <property type="protein sequence ID" value="PGSC0003DMT400086706"/>
    <property type="gene ID" value="PGSC0003DMG400036277"/>
</dbReference>
<dbReference type="PaxDb" id="4113-PGSC0003DMT400086706"/>
<accession>M1DCC2</accession>
<dbReference type="EnsemblPlants" id="PGSC0003DMT400086706">
    <property type="protein sequence ID" value="PGSC0003DMT400086706"/>
    <property type="gene ID" value="PGSC0003DMG400036277"/>
</dbReference>
<protein>
    <submittedName>
        <fullName evidence="1">Gag-pol polyprotein</fullName>
    </submittedName>
</protein>
<dbReference type="AlphaFoldDB" id="M1DCC2"/>